<dbReference type="InterPro" id="IPR011049">
    <property type="entry name" value="Serralysin-like_metalloprot_C"/>
</dbReference>
<comment type="cofactor">
    <cofactor evidence="1">
        <name>Ca(2+)</name>
        <dbReference type="ChEBI" id="CHEBI:29108"/>
    </cofactor>
</comment>
<dbReference type="Proteomes" id="UP000271624">
    <property type="component" value="Unassembled WGS sequence"/>
</dbReference>
<dbReference type="SUPFAM" id="SSF51120">
    <property type="entry name" value="beta-Roll"/>
    <property type="match status" value="2"/>
</dbReference>
<dbReference type="GO" id="GO:0005509">
    <property type="term" value="F:calcium ion binding"/>
    <property type="evidence" value="ECO:0007669"/>
    <property type="project" value="InterPro"/>
</dbReference>
<dbReference type="Pfam" id="PF08548">
    <property type="entry name" value="Peptidase_M10_C"/>
    <property type="match status" value="1"/>
</dbReference>
<evidence type="ECO:0000256" key="4">
    <source>
        <dbReference type="ARBA" id="ARBA00022737"/>
    </source>
</evidence>
<dbReference type="InterPro" id="IPR018511">
    <property type="entry name" value="Hemolysin-typ_Ca-bd_CS"/>
</dbReference>
<organism evidence="6 7">
    <name type="scientific">Dulcicalothrix desertica PCC 7102</name>
    <dbReference type="NCBI Taxonomy" id="232991"/>
    <lineage>
        <taxon>Bacteria</taxon>
        <taxon>Bacillati</taxon>
        <taxon>Cyanobacteriota</taxon>
        <taxon>Cyanophyceae</taxon>
        <taxon>Nostocales</taxon>
        <taxon>Calotrichaceae</taxon>
        <taxon>Dulcicalothrix</taxon>
    </lineage>
</organism>
<dbReference type="Pfam" id="PF00353">
    <property type="entry name" value="HemolysinCabind"/>
    <property type="match status" value="2"/>
</dbReference>
<dbReference type="InterPro" id="IPR001343">
    <property type="entry name" value="Hemolysn_Ca-bd"/>
</dbReference>
<dbReference type="PROSITE" id="PS00330">
    <property type="entry name" value="HEMOLYSIN_CALCIUM"/>
    <property type="match status" value="1"/>
</dbReference>
<evidence type="ECO:0000256" key="2">
    <source>
        <dbReference type="ARBA" id="ARBA00004613"/>
    </source>
</evidence>
<comment type="caution">
    <text evidence="6">The sequence shown here is derived from an EMBL/GenBank/DDBJ whole genome shotgun (WGS) entry which is preliminary data.</text>
</comment>
<evidence type="ECO:0000313" key="6">
    <source>
        <dbReference type="EMBL" id="RUT08285.1"/>
    </source>
</evidence>
<dbReference type="AlphaFoldDB" id="A0A3S1ASV3"/>
<evidence type="ECO:0000313" key="7">
    <source>
        <dbReference type="Proteomes" id="UP000271624"/>
    </source>
</evidence>
<dbReference type="Gene3D" id="2.150.10.10">
    <property type="entry name" value="Serralysin-like metalloprotease, C-terminal"/>
    <property type="match status" value="1"/>
</dbReference>
<gene>
    <name evidence="6" type="ORF">DSM106972_014530</name>
</gene>
<reference evidence="6" key="1">
    <citation type="submission" date="2018-12" db="EMBL/GenBank/DDBJ databases">
        <authorList>
            <person name="Will S."/>
            <person name="Neumann-Schaal M."/>
            <person name="Henke P."/>
        </authorList>
    </citation>
    <scope>NUCLEOTIDE SEQUENCE</scope>
    <source>
        <strain evidence="6">PCC 7102</strain>
    </source>
</reference>
<dbReference type="PANTHER" id="PTHR38340:SF1">
    <property type="entry name" value="S-LAYER PROTEIN"/>
    <property type="match status" value="1"/>
</dbReference>
<keyword evidence="4" id="KW-0677">Repeat</keyword>
<dbReference type="RefSeq" id="WP_127080109.1">
    <property type="nucleotide sequence ID" value="NZ_RSCL01000003.1"/>
</dbReference>
<dbReference type="InterPro" id="IPR050557">
    <property type="entry name" value="RTX_toxin/Mannuronan_C5-epim"/>
</dbReference>
<dbReference type="OrthoDB" id="462989at2"/>
<keyword evidence="3" id="KW-0964">Secreted</keyword>
<comment type="subcellular location">
    <subcellularLocation>
        <location evidence="2">Secreted</location>
    </subcellularLocation>
</comment>
<dbReference type="PRINTS" id="PR00313">
    <property type="entry name" value="CABNDNGRPT"/>
</dbReference>
<reference evidence="6" key="2">
    <citation type="journal article" date="2019" name="Genome Biol. Evol.">
        <title>Day and night: Metabolic profiles and evolutionary relationships of six axenic non-marine cyanobacteria.</title>
        <authorList>
            <person name="Will S.E."/>
            <person name="Henke P."/>
            <person name="Boedeker C."/>
            <person name="Huang S."/>
            <person name="Brinkmann H."/>
            <person name="Rohde M."/>
            <person name="Jarek M."/>
            <person name="Friedl T."/>
            <person name="Seufert S."/>
            <person name="Schumacher M."/>
            <person name="Overmann J."/>
            <person name="Neumann-Schaal M."/>
            <person name="Petersen J."/>
        </authorList>
    </citation>
    <scope>NUCLEOTIDE SEQUENCE [LARGE SCALE GENOMIC DNA]</scope>
    <source>
        <strain evidence="6">PCC 7102</strain>
    </source>
</reference>
<dbReference type="EMBL" id="RSCL01000003">
    <property type="protein sequence ID" value="RUT08285.1"/>
    <property type="molecule type" value="Genomic_DNA"/>
</dbReference>
<sequence length="221" mass="23152">MPTYRGNNGNNTIYGSSRNDYIYAYDGDDVVYAGAGDDYIDGGYGFDYLNGGSGNDTVSYGFYNGGIIASLTTGVVRFPGNSTRTDTLVSIENIIGSSGNDQLYGNAANNRLNGGAGNDYLSGYGGGTEYDTLTGGSGSDTFALGNSSGVFYRGSGYATITDFSAGFDKIAVRGIANQYSLRTVSGVGGSNYDTAIYFGNDLIGVVQDTTNVNLSRDFRFV</sequence>
<dbReference type="GO" id="GO:0005615">
    <property type="term" value="C:extracellular space"/>
    <property type="evidence" value="ECO:0007669"/>
    <property type="project" value="InterPro"/>
</dbReference>
<dbReference type="PANTHER" id="PTHR38340">
    <property type="entry name" value="S-LAYER PROTEIN"/>
    <property type="match status" value="1"/>
</dbReference>
<name>A0A3S1ASV3_9CYAN</name>
<proteinExistence type="predicted"/>
<evidence type="ECO:0000256" key="1">
    <source>
        <dbReference type="ARBA" id="ARBA00001913"/>
    </source>
</evidence>
<accession>A0A3S1ASV3</accession>
<evidence type="ECO:0000259" key="5">
    <source>
        <dbReference type="Pfam" id="PF08548"/>
    </source>
</evidence>
<evidence type="ECO:0000256" key="3">
    <source>
        <dbReference type="ARBA" id="ARBA00022525"/>
    </source>
</evidence>
<keyword evidence="7" id="KW-1185">Reference proteome</keyword>
<dbReference type="InterPro" id="IPR013858">
    <property type="entry name" value="Peptidase_M10B_C"/>
</dbReference>
<protein>
    <recommendedName>
        <fullName evidence="5">Peptidase M10 serralysin C-terminal domain-containing protein</fullName>
    </recommendedName>
</protein>
<feature type="domain" description="Peptidase M10 serralysin C-terminal" evidence="5">
    <location>
        <begin position="54"/>
        <end position="189"/>
    </location>
</feature>